<organism evidence="2 3">
    <name type="scientific">Novosphingobium nitrogenifigens DSM 19370</name>
    <dbReference type="NCBI Taxonomy" id="983920"/>
    <lineage>
        <taxon>Bacteria</taxon>
        <taxon>Pseudomonadati</taxon>
        <taxon>Pseudomonadota</taxon>
        <taxon>Alphaproteobacteria</taxon>
        <taxon>Sphingomonadales</taxon>
        <taxon>Sphingomonadaceae</taxon>
        <taxon>Novosphingobium</taxon>
    </lineage>
</organism>
<feature type="domain" description="PilZ" evidence="1">
    <location>
        <begin position="100"/>
        <end position="174"/>
    </location>
</feature>
<reference evidence="2 3" key="1">
    <citation type="journal article" date="2012" name="J. Bacteriol.">
        <title>Draft Genome Sequence of Novosphingobium nitrogenifigens Y88T.</title>
        <authorList>
            <person name="Strabala T.J."/>
            <person name="Macdonald L."/>
            <person name="Liu V."/>
            <person name="Smit A.M."/>
        </authorList>
    </citation>
    <scope>NUCLEOTIDE SEQUENCE [LARGE SCALE GENOMIC DNA]</scope>
    <source>
        <strain evidence="2 3">DSM 19370</strain>
    </source>
</reference>
<dbReference type="InterPro" id="IPR009875">
    <property type="entry name" value="PilZ_domain"/>
</dbReference>
<dbReference type="STRING" id="983920.Y88_1972"/>
<dbReference type="EMBL" id="AEWJ01000023">
    <property type="protein sequence ID" value="EGD60098.1"/>
    <property type="molecule type" value="Genomic_DNA"/>
</dbReference>
<dbReference type="OrthoDB" id="7929489at2"/>
<keyword evidence="3" id="KW-1185">Reference proteome</keyword>
<dbReference type="GO" id="GO:0035438">
    <property type="term" value="F:cyclic-di-GMP binding"/>
    <property type="evidence" value="ECO:0007669"/>
    <property type="project" value="InterPro"/>
</dbReference>
<feature type="domain" description="PilZ" evidence="1">
    <location>
        <begin position="6"/>
        <end position="88"/>
    </location>
</feature>
<evidence type="ECO:0000313" key="2">
    <source>
        <dbReference type="EMBL" id="EGD60098.1"/>
    </source>
</evidence>
<comment type="caution">
    <text evidence="2">The sequence shown here is derived from an EMBL/GenBank/DDBJ whole genome shotgun (WGS) entry which is preliminary data.</text>
</comment>
<evidence type="ECO:0000259" key="1">
    <source>
        <dbReference type="Pfam" id="PF07238"/>
    </source>
</evidence>
<dbReference type="AlphaFoldDB" id="F1Z5I8"/>
<dbReference type="Gene3D" id="2.40.10.220">
    <property type="entry name" value="predicted glycosyltransferase like domains"/>
    <property type="match status" value="1"/>
</dbReference>
<dbReference type="HOGENOM" id="CLU_1314362_0_0_5"/>
<dbReference type="SUPFAM" id="SSF141371">
    <property type="entry name" value="PilZ domain-like"/>
    <property type="match status" value="2"/>
</dbReference>
<protein>
    <recommendedName>
        <fullName evidence="1">PilZ domain-containing protein</fullName>
    </recommendedName>
</protein>
<evidence type="ECO:0000313" key="3">
    <source>
        <dbReference type="Proteomes" id="UP000004728"/>
    </source>
</evidence>
<name>F1Z5I8_9SPHN</name>
<accession>F1Z5I8</accession>
<dbReference type="eggNOG" id="ENOG5031JC8">
    <property type="taxonomic scope" value="Bacteria"/>
</dbReference>
<dbReference type="Proteomes" id="UP000004728">
    <property type="component" value="Unassembled WGS sequence"/>
</dbReference>
<gene>
    <name evidence="2" type="ORF">Y88_1972</name>
</gene>
<proteinExistence type="predicted"/>
<dbReference type="InParanoid" id="F1Z5I8"/>
<sequence length="205" mass="22726">MPSGAEQRAAPRFTLLLRVAKLIVDGHEYFCIIRDASATGVKVKLFAPLANHVELTLELGSGDRYQAECVWTAGDHAGLRFLHPIAVEHLLDETLTRGPRRQIRLNIAIGGILRSGGEAVPISLHDISLQGAGITSDKWLLVNELVKVETPILPPIYAKIRWRDHPRYGLIFENTFRLEDLARRCSGIPSRANLPPSHFQDISGT</sequence>
<dbReference type="Pfam" id="PF07238">
    <property type="entry name" value="PilZ"/>
    <property type="match status" value="2"/>
</dbReference>